<evidence type="ECO:0000256" key="1">
    <source>
        <dbReference type="SAM" id="Coils"/>
    </source>
</evidence>
<dbReference type="Proteomes" id="UP001345963">
    <property type="component" value="Unassembled WGS sequence"/>
</dbReference>
<protein>
    <recommendedName>
        <fullName evidence="3">WW domain-containing protein</fullName>
    </recommendedName>
</protein>
<feature type="region of interest" description="Disordered" evidence="2">
    <location>
        <begin position="269"/>
        <end position="355"/>
    </location>
</feature>
<feature type="compositionally biased region" description="Low complexity" evidence="2">
    <location>
        <begin position="308"/>
        <end position="351"/>
    </location>
</feature>
<dbReference type="CDD" id="cd00201">
    <property type="entry name" value="WW"/>
    <property type="match status" value="1"/>
</dbReference>
<feature type="compositionally biased region" description="Low complexity" evidence="2">
    <location>
        <begin position="434"/>
        <end position="444"/>
    </location>
</feature>
<dbReference type="InterPro" id="IPR036020">
    <property type="entry name" value="WW_dom_sf"/>
</dbReference>
<dbReference type="SMART" id="SM00456">
    <property type="entry name" value="WW"/>
    <property type="match status" value="1"/>
</dbReference>
<feature type="region of interest" description="Disordered" evidence="2">
    <location>
        <begin position="33"/>
        <end position="54"/>
    </location>
</feature>
<evidence type="ECO:0000313" key="5">
    <source>
        <dbReference type="Proteomes" id="UP001345963"/>
    </source>
</evidence>
<evidence type="ECO:0000313" key="4">
    <source>
        <dbReference type="EMBL" id="MED6236160.1"/>
    </source>
</evidence>
<dbReference type="PANTHER" id="PTHR28624">
    <property type="entry name" value="COILED-COIL DOMAIN-CONTAINING PROTEIN 51"/>
    <property type="match status" value="1"/>
</dbReference>
<feature type="domain" description="WW" evidence="3">
    <location>
        <begin position="237"/>
        <end position="270"/>
    </location>
</feature>
<organism evidence="4 5">
    <name type="scientific">Ataeniobius toweri</name>
    <dbReference type="NCBI Taxonomy" id="208326"/>
    <lineage>
        <taxon>Eukaryota</taxon>
        <taxon>Metazoa</taxon>
        <taxon>Chordata</taxon>
        <taxon>Craniata</taxon>
        <taxon>Vertebrata</taxon>
        <taxon>Euteleostomi</taxon>
        <taxon>Actinopterygii</taxon>
        <taxon>Neopterygii</taxon>
        <taxon>Teleostei</taxon>
        <taxon>Neoteleostei</taxon>
        <taxon>Acanthomorphata</taxon>
        <taxon>Ovalentaria</taxon>
        <taxon>Atherinomorphae</taxon>
        <taxon>Cyprinodontiformes</taxon>
        <taxon>Goodeidae</taxon>
        <taxon>Ataeniobius</taxon>
    </lineage>
</organism>
<proteinExistence type="predicted"/>
<feature type="region of interest" description="Disordered" evidence="2">
    <location>
        <begin position="434"/>
        <end position="517"/>
    </location>
</feature>
<dbReference type="SUPFAM" id="SSF51045">
    <property type="entry name" value="WW domain"/>
    <property type="match status" value="1"/>
</dbReference>
<name>A0ABU7AFG7_9TELE</name>
<feature type="compositionally biased region" description="Basic and acidic residues" evidence="2">
    <location>
        <begin position="291"/>
        <end position="305"/>
    </location>
</feature>
<dbReference type="InterPro" id="IPR001202">
    <property type="entry name" value="WW_dom"/>
</dbReference>
<feature type="compositionally biased region" description="Pro residues" evidence="2">
    <location>
        <begin position="38"/>
        <end position="50"/>
    </location>
</feature>
<feature type="compositionally biased region" description="Polar residues" evidence="2">
    <location>
        <begin position="462"/>
        <end position="471"/>
    </location>
</feature>
<dbReference type="PROSITE" id="PS50020">
    <property type="entry name" value="WW_DOMAIN_2"/>
    <property type="match status" value="1"/>
</dbReference>
<accession>A0ABU7AFG7</accession>
<evidence type="ECO:0000259" key="3">
    <source>
        <dbReference type="PROSITE" id="PS50020"/>
    </source>
</evidence>
<keyword evidence="1" id="KW-0175">Coiled coil</keyword>
<reference evidence="4 5" key="1">
    <citation type="submission" date="2021-07" db="EMBL/GenBank/DDBJ databases">
        <authorList>
            <person name="Palmer J.M."/>
        </authorList>
    </citation>
    <scope>NUCLEOTIDE SEQUENCE [LARGE SCALE GENOMIC DNA]</scope>
    <source>
        <strain evidence="4 5">AT_MEX2019</strain>
        <tissue evidence="4">Muscle</tissue>
    </source>
</reference>
<comment type="caution">
    <text evidence="4">The sequence shown here is derived from an EMBL/GenBank/DDBJ whole genome shotgun (WGS) entry which is preliminary data.</text>
</comment>
<dbReference type="InterPro" id="IPR037660">
    <property type="entry name" value="CCDC51"/>
</dbReference>
<keyword evidence="5" id="KW-1185">Reference proteome</keyword>
<dbReference type="PROSITE" id="PS01159">
    <property type="entry name" value="WW_DOMAIN_1"/>
    <property type="match status" value="1"/>
</dbReference>
<dbReference type="PANTHER" id="PTHR28624:SF1">
    <property type="entry name" value="MITOCHONDRIAL POTASSIUM CHANNEL"/>
    <property type="match status" value="1"/>
</dbReference>
<evidence type="ECO:0000256" key="2">
    <source>
        <dbReference type="SAM" id="MobiDB-lite"/>
    </source>
</evidence>
<dbReference type="Gene3D" id="2.20.70.10">
    <property type="match status" value="1"/>
</dbReference>
<sequence length="517" mass="56902">MRYRGAQIYLWARGSCCLSRHYLPGRIAQVLSYSTEPPSRPHPPTNPSPPEQGTADVVKERTLSALQHAGELGRQWSQRSAQTATITVNYWWGKYEEFVGLNEVREAQTKVTQAEAAFMVARGIVREAHTSLEALQGRLKEVRDRLDRVSREEPHYLELATMEHKLLQEERRLRTAYENAESSEREKFALFSAAVRESHEKERTRAERTKNWSVIGSVLGALIGVMGSTYINRVRLQDPADDWTEHISSSGKKYYYNCRTEVSQWEKPKDLLEREQRQKDSAKMGANSFPKDMDYRQEALQDKATTKTTSGDQSTSSNSSLSSSLSSSQSLNSAAGSLGSAPSNMSSSSSSTVQGAPCVQSQSSALLQDPAVLHQFLPALQATLQMNNGNMDMAKLNEVLAAAVTQASLRSVLHKLLAAGPAFNVSALLSAAQHSNQAQHSSQSPVSMTTDASSPRPYVSPRNGTPQNNQKPLGVHIGSVTPSQTRGGMPSGKQGSGSLCQTTEKRPEDPRTLQQRR</sequence>
<dbReference type="EMBL" id="JAHUTI010011406">
    <property type="protein sequence ID" value="MED6236160.1"/>
    <property type="molecule type" value="Genomic_DNA"/>
</dbReference>
<feature type="coiled-coil region" evidence="1">
    <location>
        <begin position="125"/>
        <end position="186"/>
    </location>
</feature>
<feature type="compositionally biased region" description="Basic and acidic residues" evidence="2">
    <location>
        <begin position="269"/>
        <end position="282"/>
    </location>
</feature>
<dbReference type="Pfam" id="PF00397">
    <property type="entry name" value="WW"/>
    <property type="match status" value="1"/>
</dbReference>
<gene>
    <name evidence="4" type="ORF">ATANTOWER_005177</name>
</gene>